<proteinExistence type="predicted"/>
<organism evidence="1 2">
    <name type="scientific">Coccomyxa subellipsoidea (strain C-169)</name>
    <name type="common">Green microalga</name>
    <dbReference type="NCBI Taxonomy" id="574566"/>
    <lineage>
        <taxon>Eukaryota</taxon>
        <taxon>Viridiplantae</taxon>
        <taxon>Chlorophyta</taxon>
        <taxon>core chlorophytes</taxon>
        <taxon>Trebouxiophyceae</taxon>
        <taxon>Trebouxiophyceae incertae sedis</taxon>
        <taxon>Coccomyxaceae</taxon>
        <taxon>Coccomyxa</taxon>
        <taxon>Coccomyxa subellipsoidea</taxon>
    </lineage>
</organism>
<dbReference type="EMBL" id="AGSI01000012">
    <property type="protein sequence ID" value="EIE21338.1"/>
    <property type="molecule type" value="Genomic_DNA"/>
</dbReference>
<keyword evidence="2" id="KW-1185">Reference proteome</keyword>
<dbReference type="AlphaFoldDB" id="I0YSG9"/>
<evidence type="ECO:0000313" key="1">
    <source>
        <dbReference type="EMBL" id="EIE21338.1"/>
    </source>
</evidence>
<dbReference type="OrthoDB" id="433512at2759"/>
<dbReference type="KEGG" id="csl:COCSUDRAFT_56561"/>
<dbReference type="eggNOG" id="KOG0252">
    <property type="taxonomic scope" value="Eukaryota"/>
</dbReference>
<dbReference type="Gene3D" id="1.20.1250.20">
    <property type="entry name" value="MFS general substrate transporter like domains"/>
    <property type="match status" value="1"/>
</dbReference>
<dbReference type="STRING" id="574566.I0YSG9"/>
<dbReference type="RefSeq" id="XP_005645882.1">
    <property type="nucleotide sequence ID" value="XM_005645825.1"/>
</dbReference>
<accession>I0YSG9</accession>
<dbReference type="InterPro" id="IPR036259">
    <property type="entry name" value="MFS_trans_sf"/>
</dbReference>
<comment type="caution">
    <text evidence="1">The sequence shown here is derived from an EMBL/GenBank/DDBJ whole genome shotgun (WGS) entry which is preliminary data.</text>
</comment>
<dbReference type="SUPFAM" id="SSF103473">
    <property type="entry name" value="MFS general substrate transporter"/>
    <property type="match status" value="1"/>
</dbReference>
<reference evidence="1 2" key="1">
    <citation type="journal article" date="2012" name="Genome Biol.">
        <title>The genome of the polar eukaryotic microalga coccomyxa subellipsoidea reveals traits of cold adaptation.</title>
        <authorList>
            <person name="Blanc G."/>
            <person name="Agarkova I."/>
            <person name="Grimwood J."/>
            <person name="Kuo A."/>
            <person name="Brueggeman A."/>
            <person name="Dunigan D."/>
            <person name="Gurnon J."/>
            <person name="Ladunga I."/>
            <person name="Lindquist E."/>
            <person name="Lucas S."/>
            <person name="Pangilinan J."/>
            <person name="Proschold T."/>
            <person name="Salamov A."/>
            <person name="Schmutz J."/>
            <person name="Weeks D."/>
            <person name="Yamada T."/>
            <person name="Claverie J.M."/>
            <person name="Grigoriev I."/>
            <person name="Van Etten J."/>
            <person name="Lomsadze A."/>
            <person name="Borodovsky M."/>
        </authorList>
    </citation>
    <scope>NUCLEOTIDE SEQUENCE [LARGE SCALE GENOMIC DNA]</scope>
    <source>
        <strain evidence="1 2">C-169</strain>
    </source>
</reference>
<sequence>MTVILIILAAAITQIKAVSIWLFIVMYALTFFFANFGPNATTFVTPVELFTTKYRSTLHGISAACGLCCTIFVPETKGMHLEDAALHSKSHFSQMLSSCGIEQVNPAIEDIAAESNAPAVAGLKEQKLEA</sequence>
<dbReference type="GeneID" id="17039322"/>
<dbReference type="Proteomes" id="UP000007264">
    <property type="component" value="Unassembled WGS sequence"/>
</dbReference>
<protein>
    <recommendedName>
        <fullName evidence="3">Major facilitator superfamily (MFS) profile domain-containing protein</fullName>
    </recommendedName>
</protein>
<name>I0YSG9_COCSC</name>
<evidence type="ECO:0008006" key="3">
    <source>
        <dbReference type="Google" id="ProtNLM"/>
    </source>
</evidence>
<gene>
    <name evidence="1" type="ORF">COCSUDRAFT_56561</name>
</gene>
<evidence type="ECO:0000313" key="2">
    <source>
        <dbReference type="Proteomes" id="UP000007264"/>
    </source>
</evidence>